<keyword evidence="4" id="KW-1185">Reference proteome</keyword>
<dbReference type="InterPro" id="IPR041737">
    <property type="entry name" value="SoxW"/>
</dbReference>
<reference evidence="3 4" key="1">
    <citation type="submission" date="2012-11" db="EMBL/GenBank/DDBJ databases">
        <title>Genome assembly of Thiorhodococcus sp. AK35.</title>
        <authorList>
            <person name="Nupur N."/>
            <person name="Khatri I."/>
            <person name="Subramanian S."/>
            <person name="Pinnaka A."/>
        </authorList>
    </citation>
    <scope>NUCLEOTIDE SEQUENCE [LARGE SCALE GENOMIC DNA]</scope>
    <source>
        <strain evidence="3 4">AK35</strain>
    </source>
</reference>
<dbReference type="SUPFAM" id="SSF52833">
    <property type="entry name" value="Thioredoxin-like"/>
    <property type="match status" value="2"/>
</dbReference>
<dbReference type="OrthoDB" id="9791630at2"/>
<feature type="domain" description="Thioredoxin-like fold" evidence="2">
    <location>
        <begin position="70"/>
        <end position="172"/>
    </location>
</feature>
<sequence>MLPRRDRSWPFLKGVLLCSLTLSSPMAADLDTGDAYSFDDFPREEPLVYPDWFKRSFLDIRTDLEEALAAGKRGLMVYFGQQRCPYCQRLMRVNFGLSDIVEYTRRHFDVVPIDIHGIEEVATLDGDLVSEQEWALREETDFTPSILFYDAEGREALHLRGYYPPYQFRAALEYVADGHYRRESFRDYLARGENRMVFDSEDLNEESFFAPPPHNLDRRVRAERPLVVFFEQGDCHPCDVLHGQALREPAVRRHFGDLDAVQLDIRSETPLITPGGRRTTARDWAADLGLFYAPALLFFDEAGREFLLLDSVAGFYRLRQVMRYVAAKAYRDRSYGAWRASRRE</sequence>
<evidence type="ECO:0000313" key="4">
    <source>
        <dbReference type="Proteomes" id="UP000019460"/>
    </source>
</evidence>
<dbReference type="Proteomes" id="UP000019460">
    <property type="component" value="Unassembled WGS sequence"/>
</dbReference>
<gene>
    <name evidence="3" type="ORF">D779_1321</name>
</gene>
<protein>
    <submittedName>
        <fullName evidence="3">Thioredoxin SoxW</fullName>
    </submittedName>
</protein>
<evidence type="ECO:0000256" key="1">
    <source>
        <dbReference type="SAM" id="SignalP"/>
    </source>
</evidence>
<keyword evidence="1" id="KW-0732">Signal</keyword>
<evidence type="ECO:0000259" key="2">
    <source>
        <dbReference type="Pfam" id="PF13098"/>
    </source>
</evidence>
<feature type="chain" id="PRO_5004930054" evidence="1">
    <location>
        <begin position="28"/>
        <end position="344"/>
    </location>
</feature>
<dbReference type="CDD" id="cd02951">
    <property type="entry name" value="SoxW"/>
    <property type="match status" value="1"/>
</dbReference>
<name>W9V824_9GAMM</name>
<proteinExistence type="predicted"/>
<dbReference type="Pfam" id="PF13098">
    <property type="entry name" value="Thioredoxin_2"/>
    <property type="match status" value="1"/>
</dbReference>
<accession>W9V824</accession>
<organism evidence="3 4">
    <name type="scientific">Imhoffiella purpurea</name>
    <dbReference type="NCBI Taxonomy" id="1249627"/>
    <lineage>
        <taxon>Bacteria</taxon>
        <taxon>Pseudomonadati</taxon>
        <taxon>Pseudomonadota</taxon>
        <taxon>Gammaproteobacteria</taxon>
        <taxon>Chromatiales</taxon>
        <taxon>Chromatiaceae</taxon>
        <taxon>Imhoffiella</taxon>
    </lineage>
</organism>
<dbReference type="STRING" id="1249627.D779_1321"/>
<dbReference type="EMBL" id="AONC01000025">
    <property type="protein sequence ID" value="EXJ15579.1"/>
    <property type="molecule type" value="Genomic_DNA"/>
</dbReference>
<evidence type="ECO:0000313" key="3">
    <source>
        <dbReference type="EMBL" id="EXJ15579.1"/>
    </source>
</evidence>
<dbReference type="InterPro" id="IPR012336">
    <property type="entry name" value="Thioredoxin-like_fold"/>
</dbReference>
<dbReference type="eggNOG" id="COG2143">
    <property type="taxonomic scope" value="Bacteria"/>
</dbReference>
<comment type="caution">
    <text evidence="3">The sequence shown here is derived from an EMBL/GenBank/DDBJ whole genome shotgun (WGS) entry which is preliminary data.</text>
</comment>
<dbReference type="RefSeq" id="WP_052347975.1">
    <property type="nucleotide sequence ID" value="NZ_AONC01000025.1"/>
</dbReference>
<dbReference type="Gene3D" id="3.40.30.10">
    <property type="entry name" value="Glutaredoxin"/>
    <property type="match status" value="2"/>
</dbReference>
<dbReference type="AlphaFoldDB" id="W9V824"/>
<feature type="signal peptide" evidence="1">
    <location>
        <begin position="1"/>
        <end position="27"/>
    </location>
</feature>
<dbReference type="InterPro" id="IPR036249">
    <property type="entry name" value="Thioredoxin-like_sf"/>
</dbReference>